<sequence length="284" mass="31214">MPFASYAQLVSDLNTHLPALLLISGLIGLLVGSFLNVVIHRLPRMMELEWQASNSDTPPVRYNLLRPRSSCPQCQQQLSIADNIPLLSYALLRGRCRYCQHPIAARYPLVEACTGILTAVVAWQFGWGWQMLTAWLFLWALIALTFIDLDTYLLPDSITLPLLWLGLLINLGGSGYTDLHSAVIGAAAGYLSLWSVYWLFKLIRGKEGMGYGDFKLCAAIGAWFGWQVLPAVILLSSLIGAVVGILLLVTSRQNSQTPIAFGPYLALAGLATLLWSDTLAMLGY</sequence>
<dbReference type="Pfam" id="PF06750">
    <property type="entry name" value="A24_N_bact"/>
    <property type="match status" value="1"/>
</dbReference>
<dbReference type="GO" id="GO:0005886">
    <property type="term" value="C:plasma membrane"/>
    <property type="evidence" value="ECO:0007669"/>
    <property type="project" value="UniProtKB-SubCell"/>
</dbReference>
<evidence type="ECO:0000259" key="21">
    <source>
        <dbReference type="Pfam" id="PF06750"/>
    </source>
</evidence>
<dbReference type="EC" id="2.1.1.-" evidence="18"/>
<dbReference type="InterPro" id="IPR010627">
    <property type="entry name" value="Prepilin_pept_A24_N"/>
</dbReference>
<evidence type="ECO:0000256" key="15">
    <source>
        <dbReference type="ARBA" id="ARBA00067082"/>
    </source>
</evidence>
<evidence type="ECO:0000256" key="9">
    <source>
        <dbReference type="ARBA" id="ARBA00022692"/>
    </source>
</evidence>
<feature type="domain" description="Prepilin peptidase A24 N-terminal" evidence="21">
    <location>
        <begin position="26"/>
        <end position="125"/>
    </location>
</feature>
<evidence type="ECO:0000256" key="14">
    <source>
        <dbReference type="ARBA" id="ARBA00050401"/>
    </source>
</evidence>
<evidence type="ECO:0000256" key="19">
    <source>
        <dbReference type="SAM" id="Phobius"/>
    </source>
</evidence>
<dbReference type="Pfam" id="PF01478">
    <property type="entry name" value="Peptidase_A24"/>
    <property type="match status" value="1"/>
</dbReference>
<keyword evidence="10 18" id="KW-0378">Hydrolase</keyword>
<dbReference type="GO" id="GO:0004190">
    <property type="term" value="F:aspartic-type endopeptidase activity"/>
    <property type="evidence" value="ECO:0007669"/>
    <property type="project" value="UniProtKB-EC"/>
</dbReference>
<comment type="similarity">
    <text evidence="2 17">Belongs to the peptidase A24 family.</text>
</comment>
<keyword evidence="13 18" id="KW-0511">Multifunctional enzyme</keyword>
<dbReference type="FunFam" id="1.20.120.1220:FF:000001">
    <property type="entry name" value="Type 4 prepilin-like proteins leader peptide-processing enzyme"/>
    <property type="match status" value="1"/>
</dbReference>
<keyword evidence="5 18" id="KW-0489">Methyltransferase</keyword>
<evidence type="ECO:0000256" key="1">
    <source>
        <dbReference type="ARBA" id="ARBA00004429"/>
    </source>
</evidence>
<accession>A0A3N0V0M1</accession>
<proteinExistence type="inferred from homology"/>
<evidence type="ECO:0000256" key="3">
    <source>
        <dbReference type="ARBA" id="ARBA00022475"/>
    </source>
</evidence>
<evidence type="ECO:0000313" key="22">
    <source>
        <dbReference type="EMBL" id="ROH86347.1"/>
    </source>
</evidence>
<evidence type="ECO:0000256" key="16">
    <source>
        <dbReference type="ARBA" id="ARBA00071870"/>
    </source>
</evidence>
<keyword evidence="7 18" id="KW-0808">Transferase</keyword>
<feature type="transmembrane region" description="Helical" evidence="19">
    <location>
        <begin position="182"/>
        <end position="200"/>
    </location>
</feature>
<gene>
    <name evidence="22" type="ORF">ED236_07930</name>
</gene>
<comment type="function">
    <text evidence="18">Plays an essential role in type IV pili and type II pseudopili formation by proteolytically removing the leader sequence from substrate proteins and subsequently monomethylating the alpha-amino group of the newly exposed N-terminal phenylalanine.</text>
</comment>
<evidence type="ECO:0000313" key="23">
    <source>
        <dbReference type="Proteomes" id="UP000275137"/>
    </source>
</evidence>
<evidence type="ECO:0000256" key="4">
    <source>
        <dbReference type="ARBA" id="ARBA00022519"/>
    </source>
</evidence>
<keyword evidence="23" id="KW-1185">Reference proteome</keyword>
<dbReference type="Gene3D" id="1.20.120.1220">
    <property type="match status" value="1"/>
</dbReference>
<comment type="caution">
    <text evidence="22">The sequence shown here is derived from an EMBL/GenBank/DDBJ whole genome shotgun (WGS) entry which is preliminary data.</text>
</comment>
<evidence type="ECO:0000256" key="10">
    <source>
        <dbReference type="ARBA" id="ARBA00022801"/>
    </source>
</evidence>
<dbReference type="PANTHER" id="PTHR30487:SF0">
    <property type="entry name" value="PREPILIN LEADER PEPTIDASE_N-METHYLTRANSFERASE-RELATED"/>
    <property type="match status" value="1"/>
</dbReference>
<feature type="transmembrane region" description="Helical" evidence="19">
    <location>
        <begin position="261"/>
        <end position="282"/>
    </location>
</feature>
<keyword evidence="11 19" id="KW-1133">Transmembrane helix</keyword>
<protein>
    <recommendedName>
        <fullName evidence="16 18">Prepilin leader peptidase/N-methyltransferase</fullName>
        <ecNumber evidence="18">2.1.1.-</ecNumber>
        <ecNumber evidence="15 18">3.4.23.43</ecNumber>
    </recommendedName>
</protein>
<feature type="transmembrane region" description="Helical" evidence="19">
    <location>
        <begin position="20"/>
        <end position="39"/>
    </location>
</feature>
<dbReference type="EMBL" id="RJVP01000003">
    <property type="protein sequence ID" value="ROH86347.1"/>
    <property type="molecule type" value="Genomic_DNA"/>
</dbReference>
<evidence type="ECO:0000259" key="20">
    <source>
        <dbReference type="Pfam" id="PF01478"/>
    </source>
</evidence>
<keyword evidence="4" id="KW-0997">Cell inner membrane</keyword>
<evidence type="ECO:0000256" key="11">
    <source>
        <dbReference type="ARBA" id="ARBA00022989"/>
    </source>
</evidence>
<feature type="domain" description="Prepilin type IV endopeptidase peptidase" evidence="20">
    <location>
        <begin position="135"/>
        <end position="245"/>
    </location>
</feature>
<organism evidence="22 23">
    <name type="scientific">Pseudomethylobacillus aquaticus</name>
    <dbReference type="NCBI Taxonomy" id="2676064"/>
    <lineage>
        <taxon>Bacteria</taxon>
        <taxon>Pseudomonadati</taxon>
        <taxon>Pseudomonadota</taxon>
        <taxon>Betaproteobacteria</taxon>
        <taxon>Nitrosomonadales</taxon>
        <taxon>Methylophilaceae</taxon>
        <taxon>Pseudomethylobacillus</taxon>
    </lineage>
</organism>
<reference evidence="22 23" key="1">
    <citation type="submission" date="2018-10" db="EMBL/GenBank/DDBJ databases">
        <authorList>
            <person name="Chen W.-M."/>
        </authorList>
    </citation>
    <scope>NUCLEOTIDE SEQUENCE [LARGE SCALE GENOMIC DNA]</scope>
    <source>
        <strain evidence="22 23">H-5</strain>
    </source>
</reference>
<dbReference type="EC" id="3.4.23.43" evidence="15 18"/>
<dbReference type="GO" id="GO:0006465">
    <property type="term" value="P:signal peptide processing"/>
    <property type="evidence" value="ECO:0007669"/>
    <property type="project" value="TreeGrafter"/>
</dbReference>
<dbReference type="Proteomes" id="UP000275137">
    <property type="component" value="Unassembled WGS sequence"/>
</dbReference>
<dbReference type="PANTHER" id="PTHR30487">
    <property type="entry name" value="TYPE 4 PREPILIN-LIKE PROTEINS LEADER PEPTIDE-PROCESSING ENZYME"/>
    <property type="match status" value="1"/>
</dbReference>
<evidence type="ECO:0000256" key="6">
    <source>
        <dbReference type="ARBA" id="ARBA00022670"/>
    </source>
</evidence>
<keyword evidence="6 18" id="KW-0645">Protease</keyword>
<evidence type="ECO:0000256" key="17">
    <source>
        <dbReference type="RuleBase" id="RU003793"/>
    </source>
</evidence>
<feature type="transmembrane region" description="Helical" evidence="19">
    <location>
        <begin position="159"/>
        <end position="176"/>
    </location>
</feature>
<evidence type="ECO:0000256" key="5">
    <source>
        <dbReference type="ARBA" id="ARBA00022603"/>
    </source>
</evidence>
<evidence type="ECO:0000256" key="8">
    <source>
        <dbReference type="ARBA" id="ARBA00022691"/>
    </source>
</evidence>
<feature type="transmembrane region" description="Helical" evidence="19">
    <location>
        <begin position="221"/>
        <end position="249"/>
    </location>
</feature>
<dbReference type="GO" id="GO:0008168">
    <property type="term" value="F:methyltransferase activity"/>
    <property type="evidence" value="ECO:0007669"/>
    <property type="project" value="UniProtKB-KW"/>
</dbReference>
<evidence type="ECO:0000256" key="2">
    <source>
        <dbReference type="ARBA" id="ARBA00005801"/>
    </source>
</evidence>
<dbReference type="InterPro" id="IPR050882">
    <property type="entry name" value="Prepilin_peptidase/N-MTase"/>
</dbReference>
<dbReference type="AlphaFoldDB" id="A0A3N0V0M1"/>
<dbReference type="RefSeq" id="WP_123237411.1">
    <property type="nucleotide sequence ID" value="NZ_RJVP01000003.1"/>
</dbReference>
<dbReference type="InterPro" id="IPR014032">
    <property type="entry name" value="Peptidase_A24A_bac"/>
</dbReference>
<feature type="transmembrane region" description="Helical" evidence="19">
    <location>
        <begin position="129"/>
        <end position="147"/>
    </location>
</feature>
<keyword evidence="12 19" id="KW-0472">Membrane</keyword>
<dbReference type="GO" id="GO:0032259">
    <property type="term" value="P:methylation"/>
    <property type="evidence" value="ECO:0007669"/>
    <property type="project" value="UniProtKB-KW"/>
</dbReference>
<dbReference type="InterPro" id="IPR000045">
    <property type="entry name" value="Prepilin_IV_endopep_pep"/>
</dbReference>
<keyword evidence="3" id="KW-1003">Cell membrane</keyword>
<evidence type="ECO:0000256" key="18">
    <source>
        <dbReference type="RuleBase" id="RU003794"/>
    </source>
</evidence>
<evidence type="ECO:0000256" key="13">
    <source>
        <dbReference type="ARBA" id="ARBA00023268"/>
    </source>
</evidence>
<keyword evidence="9 18" id="KW-0812">Transmembrane</keyword>
<evidence type="ECO:0000256" key="12">
    <source>
        <dbReference type="ARBA" id="ARBA00023136"/>
    </source>
</evidence>
<comment type="catalytic activity">
    <reaction evidence="14 18">
        <text>Typically cleaves a -Gly-|-Phe- bond to release an N-terminal, basic peptide of 5-8 residues from type IV prepilin, and then N-methylates the new N-terminal amino group, the methyl donor being S-adenosyl-L-methionine.</text>
        <dbReference type="EC" id="3.4.23.43"/>
    </reaction>
</comment>
<evidence type="ECO:0000256" key="7">
    <source>
        <dbReference type="ARBA" id="ARBA00022679"/>
    </source>
</evidence>
<keyword evidence="8" id="KW-0949">S-adenosyl-L-methionine</keyword>
<dbReference type="PRINTS" id="PR00864">
    <property type="entry name" value="PREPILNPTASE"/>
</dbReference>
<name>A0A3N0V0M1_9PROT</name>
<comment type="subcellular location">
    <subcellularLocation>
        <location evidence="1">Cell inner membrane</location>
        <topology evidence="1">Multi-pass membrane protein</topology>
    </subcellularLocation>
    <subcellularLocation>
        <location evidence="18">Cell membrane</location>
        <topology evidence="18">Multi-pass membrane protein</topology>
    </subcellularLocation>
</comment>